<evidence type="ECO:0000256" key="5">
    <source>
        <dbReference type="ARBA" id="ARBA00023134"/>
    </source>
</evidence>
<feature type="binding site" evidence="7">
    <location>
        <begin position="44"/>
        <end position="49"/>
    </location>
    <ligand>
        <name>GTP</name>
        <dbReference type="ChEBI" id="CHEBI:37565"/>
    </ligand>
</feature>
<dbReference type="AlphaFoldDB" id="A0A0N8K1R3"/>
<comment type="caution">
    <text evidence="9">The sequence shown here is derived from an EMBL/GenBank/DDBJ whole genome shotgun (WGS) entry which is preliminary data.</text>
</comment>
<evidence type="ECO:0000256" key="8">
    <source>
        <dbReference type="PIRSR" id="PIRSR601019-2"/>
    </source>
</evidence>
<keyword evidence="6" id="KW-0807">Transducer</keyword>
<dbReference type="GO" id="GO:0031683">
    <property type="term" value="F:G-protein beta/gamma-subunit complex binding"/>
    <property type="evidence" value="ECO:0007669"/>
    <property type="project" value="InterPro"/>
</dbReference>
<evidence type="ECO:0000256" key="4">
    <source>
        <dbReference type="ARBA" id="ARBA00022842"/>
    </source>
</evidence>
<protein>
    <recommendedName>
        <fullName evidence="11">Guanine nucleotide-binding protein subunit alpha-14-like</fullName>
    </recommendedName>
</protein>
<dbReference type="GO" id="GO:0005834">
    <property type="term" value="C:heterotrimeric G-protein complex"/>
    <property type="evidence" value="ECO:0007669"/>
    <property type="project" value="TreeGrafter"/>
</dbReference>
<evidence type="ECO:0008006" key="11">
    <source>
        <dbReference type="Google" id="ProtNLM"/>
    </source>
</evidence>
<dbReference type="SMART" id="SM00275">
    <property type="entry name" value="G_alpha"/>
    <property type="match status" value="1"/>
</dbReference>
<dbReference type="Proteomes" id="UP000034805">
    <property type="component" value="Unassembled WGS sequence"/>
</dbReference>
<dbReference type="PANTHER" id="PTHR10218:SF365">
    <property type="entry name" value="EGL-30"/>
    <property type="match status" value="1"/>
</dbReference>
<keyword evidence="2 8" id="KW-0479">Metal-binding</keyword>
<evidence type="ECO:0000256" key="6">
    <source>
        <dbReference type="ARBA" id="ARBA00023224"/>
    </source>
</evidence>
<dbReference type="EMBL" id="JARO02001378">
    <property type="protein sequence ID" value="KPP75657.1"/>
    <property type="molecule type" value="Genomic_DNA"/>
</dbReference>
<proteinExistence type="inferred from homology"/>
<evidence type="ECO:0000256" key="2">
    <source>
        <dbReference type="ARBA" id="ARBA00022723"/>
    </source>
</evidence>
<dbReference type="GO" id="GO:0046872">
    <property type="term" value="F:metal ion binding"/>
    <property type="evidence" value="ECO:0007669"/>
    <property type="project" value="UniProtKB-KW"/>
</dbReference>
<name>A0A0N8K1R3_SCLFO</name>
<dbReference type="FunFam" id="3.40.50.300:FF:000692">
    <property type="entry name" value="Guanine nucleotide-binding protein subunit alpha"/>
    <property type="match status" value="1"/>
</dbReference>
<dbReference type="InterPro" id="IPR011025">
    <property type="entry name" value="GproteinA_insert"/>
</dbReference>
<keyword evidence="3 7" id="KW-0547">Nucleotide-binding</keyword>
<feature type="binding site" evidence="7">
    <location>
        <begin position="178"/>
        <end position="179"/>
    </location>
    <ligand>
        <name>GTP</name>
        <dbReference type="ChEBI" id="CHEBI:37565"/>
    </ligand>
</feature>
<dbReference type="Gene3D" id="3.40.50.300">
    <property type="entry name" value="P-loop containing nucleotide triphosphate hydrolases"/>
    <property type="match status" value="1"/>
</dbReference>
<dbReference type="PANTHER" id="PTHR10218">
    <property type="entry name" value="GTP-BINDING PROTEIN ALPHA SUBUNIT"/>
    <property type="match status" value="1"/>
</dbReference>
<organism evidence="9 10">
    <name type="scientific">Scleropages formosus</name>
    <name type="common">Asian bonytongue</name>
    <name type="synonym">Osteoglossum formosum</name>
    <dbReference type="NCBI Taxonomy" id="113540"/>
    <lineage>
        <taxon>Eukaryota</taxon>
        <taxon>Metazoa</taxon>
        <taxon>Chordata</taxon>
        <taxon>Craniata</taxon>
        <taxon>Vertebrata</taxon>
        <taxon>Euteleostomi</taxon>
        <taxon>Actinopterygii</taxon>
        <taxon>Neopterygii</taxon>
        <taxon>Teleostei</taxon>
        <taxon>Osteoglossocephala</taxon>
        <taxon>Osteoglossomorpha</taxon>
        <taxon>Osteoglossiformes</taxon>
        <taxon>Osteoglossidae</taxon>
        <taxon>Scleropages</taxon>
    </lineage>
</organism>
<evidence type="ECO:0000256" key="1">
    <source>
        <dbReference type="ARBA" id="ARBA00007976"/>
    </source>
</evidence>
<dbReference type="GO" id="GO:0060158">
    <property type="term" value="P:phospholipase C-activating dopamine receptor signaling pathway"/>
    <property type="evidence" value="ECO:0007669"/>
    <property type="project" value="TreeGrafter"/>
</dbReference>
<feature type="binding site" evidence="8">
    <location>
        <position position="48"/>
    </location>
    <ligand>
        <name>Mg(2+)</name>
        <dbReference type="ChEBI" id="CHEBI:18420"/>
    </ligand>
</feature>
<dbReference type="STRING" id="113540.ENSSFOP00015037284"/>
<evidence type="ECO:0000256" key="3">
    <source>
        <dbReference type="ARBA" id="ARBA00022741"/>
    </source>
</evidence>
<dbReference type="Gene3D" id="1.10.400.10">
    <property type="entry name" value="GI Alpha 1, domain 2-like"/>
    <property type="match status" value="1"/>
</dbReference>
<accession>A0A0N8K1R3</accession>
<keyword evidence="4 8" id="KW-0460">Magnesium</keyword>
<dbReference type="GO" id="GO:0005525">
    <property type="term" value="F:GTP binding"/>
    <property type="evidence" value="ECO:0007669"/>
    <property type="project" value="UniProtKB-KW"/>
</dbReference>
<feature type="binding site" evidence="7">
    <location>
        <begin position="228"/>
        <end position="232"/>
    </location>
    <ligand>
        <name>GTP</name>
        <dbReference type="ChEBI" id="CHEBI:37565"/>
    </ligand>
</feature>
<dbReference type="FunFam" id="3.40.50.300:FF:003977">
    <property type="entry name" value="Guanine nucleotide-binding protein G(q) subunit alpha"/>
    <property type="match status" value="1"/>
</dbReference>
<dbReference type="GO" id="GO:0007188">
    <property type="term" value="P:adenylate cyclase-modulating G protein-coupled receptor signaling pathway"/>
    <property type="evidence" value="ECO:0007669"/>
    <property type="project" value="TreeGrafter"/>
</dbReference>
<dbReference type="PRINTS" id="PR00318">
    <property type="entry name" value="GPROTEINA"/>
</dbReference>
<dbReference type="FunFam" id="1.10.400.10:FF:000002">
    <property type="entry name" value="guanine nucleotide-binding protein G(Q) subunit alpha"/>
    <property type="match status" value="1"/>
</dbReference>
<dbReference type="SUPFAM" id="SSF52540">
    <property type="entry name" value="P-loop containing nucleoside triphosphate hydrolases"/>
    <property type="match status" value="1"/>
</dbReference>
<feature type="binding site" evidence="7">
    <location>
        <begin position="203"/>
        <end position="209"/>
    </location>
    <ligand>
        <name>GTP</name>
        <dbReference type="ChEBI" id="CHEBI:37565"/>
    </ligand>
</feature>
<dbReference type="GO" id="GO:0003924">
    <property type="term" value="F:GTPase activity"/>
    <property type="evidence" value="ECO:0007669"/>
    <property type="project" value="InterPro"/>
</dbReference>
<gene>
    <name evidence="9" type="ORF">Z043_105079</name>
</gene>
<dbReference type="CDD" id="cd00066">
    <property type="entry name" value="G-alpha"/>
    <property type="match status" value="1"/>
</dbReference>
<dbReference type="SUPFAM" id="SSF47895">
    <property type="entry name" value="Transducin (alpha subunit), insertion domain"/>
    <property type="match status" value="1"/>
</dbReference>
<dbReference type="InterPro" id="IPR001019">
    <property type="entry name" value="Gprotein_alpha_su"/>
</dbReference>
<evidence type="ECO:0000313" key="10">
    <source>
        <dbReference type="Proteomes" id="UP000034805"/>
    </source>
</evidence>
<feature type="binding site" evidence="7">
    <location>
        <position position="362"/>
    </location>
    <ligand>
        <name>GTP</name>
        <dbReference type="ChEBI" id="CHEBI:37565"/>
    </ligand>
</feature>
<feature type="binding site" evidence="8">
    <location>
        <position position="209"/>
    </location>
    <ligand>
        <name>Mg(2+)</name>
        <dbReference type="ChEBI" id="CHEBI:18420"/>
    </ligand>
</feature>
<feature type="binding site" evidence="7">
    <location>
        <begin position="297"/>
        <end position="300"/>
    </location>
    <ligand>
        <name>GTP</name>
        <dbReference type="ChEBI" id="CHEBI:37565"/>
    </ligand>
</feature>
<dbReference type="InterPro" id="IPR027417">
    <property type="entry name" value="P-loop_NTPase"/>
</dbReference>
<reference evidence="9 10" key="1">
    <citation type="submission" date="2015-08" db="EMBL/GenBank/DDBJ databases">
        <title>The genome of the Asian arowana (Scleropages formosus).</title>
        <authorList>
            <person name="Tan M.H."/>
            <person name="Gan H.M."/>
            <person name="Croft L.J."/>
            <person name="Austin C.M."/>
        </authorList>
    </citation>
    <scope>NUCLEOTIDE SEQUENCE [LARGE SCALE GENOMIC DNA]</scope>
    <source>
        <strain evidence="9">Aro1</strain>
    </source>
</reference>
<dbReference type="Pfam" id="PF00503">
    <property type="entry name" value="G-alpha"/>
    <property type="match status" value="1"/>
</dbReference>
<dbReference type="PROSITE" id="PS51882">
    <property type="entry name" value="G_ALPHA"/>
    <property type="match status" value="1"/>
</dbReference>
<evidence type="ECO:0000256" key="7">
    <source>
        <dbReference type="PIRSR" id="PIRSR601019-1"/>
    </source>
</evidence>
<dbReference type="GO" id="GO:0001664">
    <property type="term" value="F:G protein-coupled receptor binding"/>
    <property type="evidence" value="ECO:0007669"/>
    <property type="project" value="TreeGrafter"/>
</dbReference>
<dbReference type="GO" id="GO:0005737">
    <property type="term" value="C:cytoplasm"/>
    <property type="evidence" value="ECO:0007669"/>
    <property type="project" value="TreeGrafter"/>
</dbReference>
<comment type="similarity">
    <text evidence="1">Belongs to the G-alpha family. G(q) subfamily.</text>
</comment>
<keyword evidence="5 7" id="KW-0342">GTP-binding</keyword>
<sequence length="390" mass="45508">MNECCMSTEDRECLRISKEIERQLRREKEGSAREMKLLLLGAGESGKSTFIKQMRIIHGSGYSEEDRRGFTRIVYQNIFTSMQAMVQAMECLGIPLADPRNTVIRLSTEPCPLLAVKRALGLTAMPSRLQQYAEMLKQVQLHMVTTLDQRHVEAIAQLWKDWGLQHCYQRRREYQLSDSTSYYLDALDRISKATYVPTEQDILRVRVPTTGIIEYPFHLQNVTFRMVDVGGQRSERKKWIHCFERVTSIIFLVALSEYDQVLLESPDVKRMEESKALFRTIITSPWFEESSFILFLNKTDLLEEKIAHSHLVDYYPNYTGDYGLWKLLGPKNDAVSARRFILRMYEEQNTEKKNIYSHFTCATDTENMRFVFAAVKDTLININLKMFSIL</sequence>
<evidence type="ECO:0000313" key="9">
    <source>
        <dbReference type="EMBL" id="KPP75657.1"/>
    </source>
</evidence>